<dbReference type="EMBL" id="JAYWLC010000004">
    <property type="protein sequence ID" value="MER5171611.1"/>
    <property type="molecule type" value="Genomic_DNA"/>
</dbReference>
<evidence type="ECO:0000256" key="1">
    <source>
        <dbReference type="SAM" id="Coils"/>
    </source>
</evidence>
<gene>
    <name evidence="2" type="ORF">VSX56_07460</name>
</gene>
<dbReference type="Proteomes" id="UP001438953">
    <property type="component" value="Unassembled WGS sequence"/>
</dbReference>
<keyword evidence="3" id="KW-1185">Reference proteome</keyword>
<evidence type="ECO:0000313" key="2">
    <source>
        <dbReference type="EMBL" id="MER5171611.1"/>
    </source>
</evidence>
<keyword evidence="1" id="KW-0175">Coiled coil</keyword>
<dbReference type="RefSeq" id="WP_350936075.1">
    <property type="nucleotide sequence ID" value="NZ_JAYWLC010000004.1"/>
</dbReference>
<reference evidence="2 3" key="2">
    <citation type="submission" date="2024-06" db="EMBL/GenBank/DDBJ databases">
        <title>Thioclava kandeliae sp. nov. from a rhizosphere soil sample of Kandelia candel in a mangrove.</title>
        <authorList>
            <person name="Mu T."/>
        </authorList>
    </citation>
    <scope>NUCLEOTIDE SEQUENCE [LARGE SCALE GENOMIC DNA]</scope>
    <source>
        <strain evidence="2 3">CPCC 100088</strain>
    </source>
</reference>
<protein>
    <submittedName>
        <fullName evidence="2">Uncharacterized protein</fullName>
    </submittedName>
</protein>
<proteinExistence type="predicted"/>
<sequence>MNATLETIHKIMRNMRAQIGTQEAAVAAIEAYGGRGAHLSLLSRKIHGSAEWTIADMMAFQSATGSTALTDYLIAEISEGMKGKTIRQAVNILAQSAVCSKECGEAISAAITCDDGDDEATSDALVEIAEARAALDKLEAAVKAKVSDGRLRAIGGSR</sequence>
<name>A0ABV1SFC4_9RHOB</name>
<reference evidence="2 3" key="1">
    <citation type="submission" date="2024-01" db="EMBL/GenBank/DDBJ databases">
        <authorList>
            <person name="Deng Y."/>
            <person name="Su J."/>
        </authorList>
    </citation>
    <scope>NUCLEOTIDE SEQUENCE [LARGE SCALE GENOMIC DNA]</scope>
    <source>
        <strain evidence="2 3">CPCC 100088</strain>
    </source>
</reference>
<organism evidence="2 3">
    <name type="scientific">Thioclava kandeliae</name>
    <dbReference type="NCBI Taxonomy" id="3070818"/>
    <lineage>
        <taxon>Bacteria</taxon>
        <taxon>Pseudomonadati</taxon>
        <taxon>Pseudomonadota</taxon>
        <taxon>Alphaproteobacteria</taxon>
        <taxon>Rhodobacterales</taxon>
        <taxon>Paracoccaceae</taxon>
        <taxon>Thioclava</taxon>
    </lineage>
</organism>
<accession>A0ABV1SFC4</accession>
<comment type="caution">
    <text evidence="2">The sequence shown here is derived from an EMBL/GenBank/DDBJ whole genome shotgun (WGS) entry which is preliminary data.</text>
</comment>
<evidence type="ECO:0000313" key="3">
    <source>
        <dbReference type="Proteomes" id="UP001438953"/>
    </source>
</evidence>
<feature type="coiled-coil region" evidence="1">
    <location>
        <begin position="121"/>
        <end position="148"/>
    </location>
</feature>